<dbReference type="InterPro" id="IPR004474">
    <property type="entry name" value="LytR_CpsA_psr"/>
</dbReference>
<evidence type="ECO:0000313" key="5">
    <source>
        <dbReference type="EMBL" id="EEI86592.1"/>
    </source>
</evidence>
<organism evidence="5 6">
    <name type="scientific">Anaerococcus lactolyticus ATCC 51172</name>
    <dbReference type="NCBI Taxonomy" id="525254"/>
    <lineage>
        <taxon>Bacteria</taxon>
        <taxon>Bacillati</taxon>
        <taxon>Bacillota</taxon>
        <taxon>Tissierellia</taxon>
        <taxon>Tissierellales</taxon>
        <taxon>Peptoniphilaceae</taxon>
        <taxon>Anaerococcus</taxon>
    </lineage>
</organism>
<dbReference type="HOGENOM" id="CLU_016455_5_4_9"/>
<comment type="similarity">
    <text evidence="1">Belongs to the LytR/CpsA/Psr (LCP) family.</text>
</comment>
<evidence type="ECO:0000313" key="6">
    <source>
        <dbReference type="Proteomes" id="UP000005984"/>
    </source>
</evidence>
<dbReference type="Gene3D" id="3.40.630.190">
    <property type="entry name" value="LCP protein"/>
    <property type="match status" value="1"/>
</dbReference>
<sequence>MKIRRFFALVFVFALSFVASKFAFDFLDQRSNAANHSNGGTFEDQAVKTSKDEYLILLVGVDKAAGEENNEDFTRTDTIMLMKANTKDGTIKLLSIPRDSRVLVRNTYDKVNHAHAFGGIELTLQSLRNFLGLDIDYYVQVNYQALVNIVDAIGGVDYEVPEGVNIKKWTLNIKPGMHHFNGTDTMWYLRTRHIYNNGDIGRVHAQQDFVKAMVDQAVKKSNEMNLMTVISSYIKYVKTNLPMSAIVNLVKSIPNFSSDKVETFIVPGNGAYINNISYYIPDERGTWDIVNDVFADFKLSKWKEEDSGLPESNHASINQEAPVNIFPKNNNINNQTYEPNYNYENNYENTYENNYNNSYEYQEEPKWEEPAKSTPKTNQGHRERRQEPSTETYEPAPKAPESPAPKEAPADPGVVEYEPGLNVDQPSDSGSGEGGE</sequence>
<evidence type="ECO:0000259" key="4">
    <source>
        <dbReference type="Pfam" id="PF03816"/>
    </source>
</evidence>
<feature type="compositionally biased region" description="Low complexity" evidence="2">
    <location>
        <begin position="329"/>
        <end position="360"/>
    </location>
</feature>
<gene>
    <name evidence="5" type="ORF">HMPREF0072_0850</name>
</gene>
<dbReference type="Proteomes" id="UP000005984">
    <property type="component" value="Unassembled WGS sequence"/>
</dbReference>
<proteinExistence type="inferred from homology"/>
<dbReference type="NCBIfam" id="TIGR00350">
    <property type="entry name" value="lytR_cpsA_psr"/>
    <property type="match status" value="1"/>
</dbReference>
<feature type="chain" id="PRO_5002910738" evidence="3">
    <location>
        <begin position="24"/>
        <end position="436"/>
    </location>
</feature>
<feature type="region of interest" description="Disordered" evidence="2">
    <location>
        <begin position="326"/>
        <end position="436"/>
    </location>
</feature>
<dbReference type="AlphaFoldDB" id="C2BET0"/>
<comment type="caution">
    <text evidence="5">The sequence shown here is derived from an EMBL/GenBank/DDBJ whole genome shotgun (WGS) entry which is preliminary data.</text>
</comment>
<dbReference type="RefSeq" id="WP_004826823.1">
    <property type="nucleotide sequence ID" value="NZ_GG666044.1"/>
</dbReference>
<evidence type="ECO:0000256" key="3">
    <source>
        <dbReference type="SAM" id="SignalP"/>
    </source>
</evidence>
<keyword evidence="6" id="KW-1185">Reference proteome</keyword>
<accession>C2BET0</accession>
<keyword evidence="3" id="KW-0732">Signal</keyword>
<protein>
    <submittedName>
        <fullName evidence="5">Cell envelope-like function transcriptional attenuator common domain protein</fullName>
    </submittedName>
</protein>
<dbReference type="PANTHER" id="PTHR33392">
    <property type="entry name" value="POLYISOPRENYL-TEICHOIC ACID--PEPTIDOGLYCAN TEICHOIC ACID TRANSFERASE TAGU"/>
    <property type="match status" value="1"/>
</dbReference>
<feature type="domain" description="Cell envelope-related transcriptional attenuator" evidence="4">
    <location>
        <begin position="75"/>
        <end position="217"/>
    </location>
</feature>
<dbReference type="STRING" id="525254.HMPREF0072_0850"/>
<reference evidence="5 6" key="1">
    <citation type="submission" date="2008-10" db="EMBL/GenBank/DDBJ databases">
        <authorList>
            <person name="Qin X."/>
            <person name="Bachman B."/>
            <person name="Battles P."/>
            <person name="Bell A."/>
            <person name="Bess C."/>
            <person name="Bickham C."/>
            <person name="Chaboub L."/>
            <person name="Chen D."/>
            <person name="Coyle M."/>
            <person name="Deiros D.R."/>
            <person name="Dinh H."/>
            <person name="Forbes L."/>
            <person name="Fowler G."/>
            <person name="Francisco L."/>
            <person name="Fu Q."/>
            <person name="Gubbala S."/>
            <person name="Hale W."/>
            <person name="Han Y."/>
            <person name="Hemphill L."/>
            <person name="Highlander S.K."/>
            <person name="Hirani K."/>
            <person name="Hogues M."/>
            <person name="Jackson L."/>
            <person name="Jakkamsetti A."/>
            <person name="Javaid M."/>
            <person name="Jiang H."/>
            <person name="Korchina V."/>
            <person name="Kovar C."/>
            <person name="Lara F."/>
            <person name="Lee S."/>
            <person name="Mata R."/>
            <person name="Mathew T."/>
            <person name="Moen C."/>
            <person name="Morales K."/>
            <person name="Munidasa M."/>
            <person name="Nazareth L."/>
            <person name="Ngo R."/>
            <person name="Nguyen L."/>
            <person name="Okwuonu G."/>
            <person name="Ongeri F."/>
            <person name="Patil S."/>
            <person name="Petrosino J."/>
            <person name="Pham C."/>
            <person name="Pham P."/>
            <person name="Pu L.-L."/>
            <person name="Puazo M."/>
            <person name="Raj R."/>
            <person name="Reid J."/>
            <person name="Rouhana J."/>
            <person name="Saada N."/>
            <person name="Shang Y."/>
            <person name="Simmons D."/>
            <person name="Thornton R."/>
            <person name="Warren J."/>
            <person name="Weissenberger G."/>
            <person name="Zhang J."/>
            <person name="Zhang L."/>
            <person name="Zhou C."/>
            <person name="Zhu D."/>
            <person name="Muzny D."/>
            <person name="Worley K."/>
            <person name="Gibbs R."/>
        </authorList>
    </citation>
    <scope>NUCLEOTIDE SEQUENCE [LARGE SCALE GENOMIC DNA]</scope>
    <source>
        <strain evidence="5 6">ATCC 51172</strain>
    </source>
</reference>
<dbReference type="Pfam" id="PF03816">
    <property type="entry name" value="LytR_cpsA_psr"/>
    <property type="match status" value="1"/>
</dbReference>
<dbReference type="PANTHER" id="PTHR33392:SF6">
    <property type="entry name" value="POLYISOPRENYL-TEICHOIC ACID--PEPTIDOGLYCAN TEICHOIC ACID TRANSFERASE TAGU"/>
    <property type="match status" value="1"/>
</dbReference>
<dbReference type="InterPro" id="IPR050922">
    <property type="entry name" value="LytR/CpsA/Psr_CW_biosynth"/>
</dbReference>
<feature type="signal peptide" evidence="3">
    <location>
        <begin position="1"/>
        <end position="23"/>
    </location>
</feature>
<dbReference type="EMBL" id="ABYO01000191">
    <property type="protein sequence ID" value="EEI86592.1"/>
    <property type="molecule type" value="Genomic_DNA"/>
</dbReference>
<evidence type="ECO:0000256" key="1">
    <source>
        <dbReference type="ARBA" id="ARBA00006068"/>
    </source>
</evidence>
<dbReference type="eggNOG" id="COG1316">
    <property type="taxonomic scope" value="Bacteria"/>
</dbReference>
<name>C2BET0_9FIRM</name>
<evidence type="ECO:0000256" key="2">
    <source>
        <dbReference type="SAM" id="MobiDB-lite"/>
    </source>
</evidence>